<comment type="similarity">
    <text evidence="2 6">Belongs to the zinc-containing alcohol dehydrogenase family.</text>
</comment>
<dbReference type="OrthoDB" id="9797931at2"/>
<evidence type="ECO:0000313" key="8">
    <source>
        <dbReference type="EMBL" id="PJJ55363.1"/>
    </source>
</evidence>
<evidence type="ECO:0000256" key="3">
    <source>
        <dbReference type="ARBA" id="ARBA00022723"/>
    </source>
</evidence>
<evidence type="ECO:0000256" key="4">
    <source>
        <dbReference type="ARBA" id="ARBA00022833"/>
    </source>
</evidence>
<dbReference type="GO" id="GO:0008270">
    <property type="term" value="F:zinc ion binding"/>
    <property type="evidence" value="ECO:0007669"/>
    <property type="project" value="InterPro"/>
</dbReference>
<organism evidence="8 9">
    <name type="scientific">Compostimonas suwonensis</name>
    <dbReference type="NCBI Taxonomy" id="1048394"/>
    <lineage>
        <taxon>Bacteria</taxon>
        <taxon>Bacillati</taxon>
        <taxon>Actinomycetota</taxon>
        <taxon>Actinomycetes</taxon>
        <taxon>Micrococcales</taxon>
        <taxon>Microbacteriaceae</taxon>
        <taxon>Compostimonas</taxon>
    </lineage>
</organism>
<dbReference type="PANTHER" id="PTHR43161:SF26">
    <property type="entry name" value="GALACTITOL 1-PHOSPHATE 5-DEHYDROGENASE"/>
    <property type="match status" value="1"/>
</dbReference>
<dbReference type="GO" id="GO:0016491">
    <property type="term" value="F:oxidoreductase activity"/>
    <property type="evidence" value="ECO:0007669"/>
    <property type="project" value="UniProtKB-KW"/>
</dbReference>
<dbReference type="SMART" id="SM00829">
    <property type="entry name" value="PKS_ER"/>
    <property type="match status" value="1"/>
</dbReference>
<evidence type="ECO:0000256" key="1">
    <source>
        <dbReference type="ARBA" id="ARBA00001947"/>
    </source>
</evidence>
<dbReference type="AlphaFoldDB" id="A0A2M9BBP7"/>
<dbReference type="SUPFAM" id="SSF51735">
    <property type="entry name" value="NAD(P)-binding Rossmann-fold domains"/>
    <property type="match status" value="1"/>
</dbReference>
<dbReference type="Gene3D" id="3.90.180.10">
    <property type="entry name" value="Medium-chain alcohol dehydrogenases, catalytic domain"/>
    <property type="match status" value="1"/>
</dbReference>
<dbReference type="Proteomes" id="UP000230161">
    <property type="component" value="Unassembled WGS sequence"/>
</dbReference>
<dbReference type="Pfam" id="PF08240">
    <property type="entry name" value="ADH_N"/>
    <property type="match status" value="1"/>
</dbReference>
<comment type="caution">
    <text evidence="8">The sequence shown here is derived from an EMBL/GenBank/DDBJ whole genome shotgun (WGS) entry which is preliminary data.</text>
</comment>
<comment type="cofactor">
    <cofactor evidence="1 6">
        <name>Zn(2+)</name>
        <dbReference type="ChEBI" id="CHEBI:29105"/>
    </cofactor>
</comment>
<dbReference type="InterPro" id="IPR036291">
    <property type="entry name" value="NAD(P)-bd_dom_sf"/>
</dbReference>
<dbReference type="InterPro" id="IPR013154">
    <property type="entry name" value="ADH-like_N"/>
</dbReference>
<sequence length="338" mass="35363">MLKAEYVRGAALEIMEGEPPVPAAGQVVIRVSHVGICGTDLHLLHGAMDHRTGPRRVIGHEASGIVVAKGADVDVELGAHVAFFPLVPCGQCPACLAGNGHICQRLVFLGIDGPGALQQEMVVDASLIVPIDPSVPERHGALVEPTAVAVHDVRRAGLTAGDVALVVGGGPIGALIAVVARHEGATVLVVELDPFRQSVLRDLGFEVLDPREVDVKALVWERTGGAGADVAFEVSGAEAGIATAIDAIKVRGTLGLVAVHTQPRSVDLHQFFWRELTLVGSRLYVRGDFERAAELLAQGVVPADALISRIVPLAQAQSAVDALFAKEDVMKVLVACND</sequence>
<reference evidence="8 9" key="1">
    <citation type="submission" date="2017-11" db="EMBL/GenBank/DDBJ databases">
        <title>Genomic Encyclopedia of Archaeal and Bacterial Type Strains, Phase II (KMG-II): From Individual Species to Whole Genera.</title>
        <authorList>
            <person name="Goeker M."/>
        </authorList>
    </citation>
    <scope>NUCLEOTIDE SEQUENCE [LARGE SCALE GENOMIC DNA]</scope>
    <source>
        <strain evidence="8 9">DSM 25625</strain>
    </source>
</reference>
<name>A0A2M9BBP7_9MICO</name>
<dbReference type="PROSITE" id="PS00059">
    <property type="entry name" value="ADH_ZINC"/>
    <property type="match status" value="1"/>
</dbReference>
<dbReference type="InterPro" id="IPR011032">
    <property type="entry name" value="GroES-like_sf"/>
</dbReference>
<accession>A0A2M9BBP7</accession>
<protein>
    <submittedName>
        <fullName evidence="8">2-desacetyl-2-hydroxyethyl bacteriochlorophyllide A dehydrogenase</fullName>
    </submittedName>
</protein>
<dbReference type="InterPro" id="IPR020843">
    <property type="entry name" value="ER"/>
</dbReference>
<keyword evidence="4 6" id="KW-0862">Zinc</keyword>
<evidence type="ECO:0000256" key="2">
    <source>
        <dbReference type="ARBA" id="ARBA00008072"/>
    </source>
</evidence>
<dbReference type="Pfam" id="PF00107">
    <property type="entry name" value="ADH_zinc_N"/>
    <property type="match status" value="1"/>
</dbReference>
<evidence type="ECO:0000313" key="9">
    <source>
        <dbReference type="Proteomes" id="UP000230161"/>
    </source>
</evidence>
<proteinExistence type="inferred from homology"/>
<dbReference type="InterPro" id="IPR013149">
    <property type="entry name" value="ADH-like_C"/>
</dbReference>
<dbReference type="InterPro" id="IPR002328">
    <property type="entry name" value="ADH_Zn_CS"/>
</dbReference>
<evidence type="ECO:0000256" key="5">
    <source>
        <dbReference type="ARBA" id="ARBA00023002"/>
    </source>
</evidence>
<keyword evidence="3 6" id="KW-0479">Metal-binding</keyword>
<evidence type="ECO:0000259" key="7">
    <source>
        <dbReference type="SMART" id="SM00829"/>
    </source>
</evidence>
<evidence type="ECO:0000256" key="6">
    <source>
        <dbReference type="RuleBase" id="RU361277"/>
    </source>
</evidence>
<keyword evidence="9" id="KW-1185">Reference proteome</keyword>
<dbReference type="PANTHER" id="PTHR43161">
    <property type="entry name" value="SORBITOL DEHYDROGENASE"/>
    <property type="match status" value="1"/>
</dbReference>
<dbReference type="Gene3D" id="3.40.50.720">
    <property type="entry name" value="NAD(P)-binding Rossmann-like Domain"/>
    <property type="match status" value="1"/>
</dbReference>
<gene>
    <name evidence="8" type="ORF">CLV54_3253</name>
</gene>
<keyword evidence="5" id="KW-0560">Oxidoreductase</keyword>
<feature type="domain" description="Enoyl reductase (ER)" evidence="7">
    <location>
        <begin position="9"/>
        <end position="334"/>
    </location>
</feature>
<dbReference type="EMBL" id="PGFB01000006">
    <property type="protein sequence ID" value="PJJ55363.1"/>
    <property type="molecule type" value="Genomic_DNA"/>
</dbReference>
<dbReference type="SUPFAM" id="SSF50129">
    <property type="entry name" value="GroES-like"/>
    <property type="match status" value="1"/>
</dbReference>
<dbReference type="RefSeq" id="WP_100346016.1">
    <property type="nucleotide sequence ID" value="NZ_PGFB01000006.1"/>
</dbReference>